<protein>
    <submittedName>
        <fullName evidence="6">RecB family exonuclease</fullName>
    </submittedName>
</protein>
<evidence type="ECO:0000256" key="3">
    <source>
        <dbReference type="ARBA" id="ARBA00023204"/>
    </source>
</evidence>
<evidence type="ECO:0000313" key="7">
    <source>
        <dbReference type="Proteomes" id="UP000268084"/>
    </source>
</evidence>
<evidence type="ECO:0000256" key="4">
    <source>
        <dbReference type="SAM" id="MobiDB-lite"/>
    </source>
</evidence>
<accession>A0A3G8ZM94</accession>
<dbReference type="EMBL" id="CP034170">
    <property type="protein sequence ID" value="AZI57907.1"/>
    <property type="molecule type" value="Genomic_DNA"/>
</dbReference>
<feature type="domain" description="PD-(D/E)XK endonuclease-like" evidence="5">
    <location>
        <begin position="45"/>
        <end position="287"/>
    </location>
</feature>
<evidence type="ECO:0000259" key="5">
    <source>
        <dbReference type="Pfam" id="PF12705"/>
    </source>
</evidence>
<keyword evidence="2" id="KW-0347">Helicase</keyword>
<dbReference type="Gene3D" id="3.90.320.10">
    <property type="match status" value="1"/>
</dbReference>
<dbReference type="KEGG" id="nak:EH165_06890"/>
<keyword evidence="2" id="KW-0547">Nucleotide-binding</keyword>
<dbReference type="GO" id="GO:0004386">
    <property type="term" value="F:helicase activity"/>
    <property type="evidence" value="ECO:0007669"/>
    <property type="project" value="UniProtKB-KW"/>
</dbReference>
<reference evidence="6 7" key="1">
    <citation type="submission" date="2018-11" db="EMBL/GenBank/DDBJ databases">
        <authorList>
            <person name="Da X."/>
        </authorList>
    </citation>
    <scope>NUCLEOTIDE SEQUENCE [LARGE SCALE GENOMIC DNA]</scope>
    <source>
        <strain evidence="6 7">S14-144</strain>
    </source>
</reference>
<dbReference type="InterPro" id="IPR011335">
    <property type="entry name" value="Restrct_endonuc-II-like"/>
</dbReference>
<evidence type="ECO:0000313" key="6">
    <source>
        <dbReference type="EMBL" id="AZI57907.1"/>
    </source>
</evidence>
<keyword evidence="6" id="KW-0378">Hydrolase</keyword>
<feature type="region of interest" description="Disordered" evidence="4">
    <location>
        <begin position="1"/>
        <end position="36"/>
    </location>
</feature>
<keyword evidence="7" id="KW-1185">Reference proteome</keyword>
<dbReference type="InterPro" id="IPR011604">
    <property type="entry name" value="PDDEXK-like_dom_sf"/>
</dbReference>
<evidence type="ECO:0000256" key="1">
    <source>
        <dbReference type="ARBA" id="ARBA00022763"/>
    </source>
</evidence>
<dbReference type="Proteomes" id="UP000268084">
    <property type="component" value="Chromosome"/>
</dbReference>
<keyword evidence="2" id="KW-0067">ATP-binding</keyword>
<proteinExistence type="predicted"/>
<dbReference type="SUPFAM" id="SSF52980">
    <property type="entry name" value="Restriction endonuclease-like"/>
    <property type="match status" value="1"/>
</dbReference>
<keyword evidence="1" id="KW-0227">DNA damage</keyword>
<dbReference type="InterPro" id="IPR038726">
    <property type="entry name" value="PDDEXK_AddAB-type"/>
</dbReference>
<dbReference type="AlphaFoldDB" id="A0A3G8ZM94"/>
<gene>
    <name evidence="6" type="ORF">EH165_06890</name>
</gene>
<dbReference type="GO" id="GO:0006281">
    <property type="term" value="P:DNA repair"/>
    <property type="evidence" value="ECO:0007669"/>
    <property type="project" value="UniProtKB-KW"/>
</dbReference>
<keyword evidence="6" id="KW-0540">Nuclease</keyword>
<sequence length="310" mass="34525">MSEPPLDPPAVSQLGAHPRQPEAVGSVSPSPSVYAEQPARRRIALSPSRAGDFKQCPLLYRFRTIDRLPEPPSLAAVRGTLVHAVLEQMFGKPRQHRNPQMATADIAPTWERLSAENTHWLQMFDQQDLGEWLDSARALVETYFTLEDPTRFDPESAEMLLEIEISGVPLRGYVDRIDVAPTGQVRIVDYKTGSAPREAYENKAIYQLKFYALMLWRLRGTLPTQLKLLYLGNAQPLIYSPDESEMVAFEQGIRALWAAISSAIVTGDFQPRKSGLCPWCSHQSLCPEFGGTPPPYPGPPLGFLEPTACP</sequence>
<name>A0A3G8ZM94_9ACTN</name>
<organism evidence="6 7">
    <name type="scientific">Nakamurella antarctica</name>
    <dbReference type="NCBI Taxonomy" id="1902245"/>
    <lineage>
        <taxon>Bacteria</taxon>
        <taxon>Bacillati</taxon>
        <taxon>Actinomycetota</taxon>
        <taxon>Actinomycetes</taxon>
        <taxon>Nakamurellales</taxon>
        <taxon>Nakamurellaceae</taxon>
        <taxon>Nakamurella</taxon>
    </lineage>
</organism>
<keyword evidence="6" id="KW-0269">Exonuclease</keyword>
<reference evidence="6 7" key="2">
    <citation type="submission" date="2018-12" db="EMBL/GenBank/DDBJ databases">
        <title>Nakamurella antarcticus sp. nov., isolated from Antarctica South Shetland Islands soil.</title>
        <authorList>
            <person name="Peng F."/>
        </authorList>
    </citation>
    <scope>NUCLEOTIDE SEQUENCE [LARGE SCALE GENOMIC DNA]</scope>
    <source>
        <strain evidence="6 7">S14-144</strain>
    </source>
</reference>
<dbReference type="OrthoDB" id="9791397at2"/>
<dbReference type="RefSeq" id="WP_124798750.1">
    <property type="nucleotide sequence ID" value="NZ_CP034170.1"/>
</dbReference>
<dbReference type="Pfam" id="PF12705">
    <property type="entry name" value="PDDEXK_1"/>
    <property type="match status" value="1"/>
</dbReference>
<dbReference type="GO" id="GO:0004527">
    <property type="term" value="F:exonuclease activity"/>
    <property type="evidence" value="ECO:0007669"/>
    <property type="project" value="UniProtKB-KW"/>
</dbReference>
<keyword evidence="3" id="KW-0234">DNA repair</keyword>
<evidence type="ECO:0000256" key="2">
    <source>
        <dbReference type="ARBA" id="ARBA00022806"/>
    </source>
</evidence>